<comment type="caution">
    <text evidence="2">The sequence shown here is derived from an EMBL/GenBank/DDBJ whole genome shotgun (WGS) entry which is preliminary data.</text>
</comment>
<feature type="region of interest" description="Disordered" evidence="1">
    <location>
        <begin position="185"/>
        <end position="245"/>
    </location>
</feature>
<feature type="compositionally biased region" description="Polar residues" evidence="1">
    <location>
        <begin position="508"/>
        <end position="517"/>
    </location>
</feature>
<keyword evidence="3" id="KW-1185">Reference proteome</keyword>
<dbReference type="EMBL" id="JALJOS010000055">
    <property type="protein sequence ID" value="KAK9818772.1"/>
    <property type="molecule type" value="Genomic_DNA"/>
</dbReference>
<proteinExistence type="predicted"/>
<dbReference type="AlphaFoldDB" id="A0AAW1QCK3"/>
<organism evidence="2 3">
    <name type="scientific">Apatococcus lobatus</name>
    <dbReference type="NCBI Taxonomy" id="904363"/>
    <lineage>
        <taxon>Eukaryota</taxon>
        <taxon>Viridiplantae</taxon>
        <taxon>Chlorophyta</taxon>
        <taxon>core chlorophytes</taxon>
        <taxon>Trebouxiophyceae</taxon>
        <taxon>Chlorellales</taxon>
        <taxon>Chlorellaceae</taxon>
        <taxon>Apatococcus</taxon>
    </lineage>
</organism>
<feature type="compositionally biased region" description="Polar residues" evidence="1">
    <location>
        <begin position="229"/>
        <end position="245"/>
    </location>
</feature>
<reference evidence="2 3" key="1">
    <citation type="journal article" date="2024" name="Nat. Commun.">
        <title>Phylogenomics reveals the evolutionary origins of lichenization in chlorophyte algae.</title>
        <authorList>
            <person name="Puginier C."/>
            <person name="Libourel C."/>
            <person name="Otte J."/>
            <person name="Skaloud P."/>
            <person name="Haon M."/>
            <person name="Grisel S."/>
            <person name="Petersen M."/>
            <person name="Berrin J.G."/>
            <person name="Delaux P.M."/>
            <person name="Dal Grande F."/>
            <person name="Keller J."/>
        </authorList>
    </citation>
    <scope>NUCLEOTIDE SEQUENCE [LARGE SCALE GENOMIC DNA]</scope>
    <source>
        <strain evidence="2 3">SAG 2145</strain>
    </source>
</reference>
<feature type="region of interest" description="Disordered" evidence="1">
    <location>
        <begin position="506"/>
        <end position="537"/>
    </location>
</feature>
<feature type="compositionally biased region" description="Polar residues" evidence="1">
    <location>
        <begin position="579"/>
        <end position="597"/>
    </location>
</feature>
<protein>
    <submittedName>
        <fullName evidence="2">Uncharacterized protein</fullName>
    </submittedName>
</protein>
<evidence type="ECO:0000313" key="3">
    <source>
        <dbReference type="Proteomes" id="UP001438707"/>
    </source>
</evidence>
<evidence type="ECO:0000256" key="1">
    <source>
        <dbReference type="SAM" id="MobiDB-lite"/>
    </source>
</evidence>
<feature type="compositionally biased region" description="Low complexity" evidence="1">
    <location>
        <begin position="215"/>
        <end position="228"/>
    </location>
</feature>
<name>A0AAW1QCK3_9CHLO</name>
<dbReference type="Proteomes" id="UP001438707">
    <property type="component" value="Unassembled WGS sequence"/>
</dbReference>
<feature type="compositionally biased region" description="Low complexity" evidence="1">
    <location>
        <begin position="518"/>
        <end position="528"/>
    </location>
</feature>
<sequence length="810" mass="86243">MPQASGAPDEISSLKLELLCSVETVAYIEWTNWLTGDRLLRRKRLQQTQAKLEAAEAALKTSNPFAPTDLTASDVRLPQQLLRGGLAAAAASYKVIVSQAAWAGVQRASAAEVMQLYAAHWRDKSTEALQRLANVLSADTGSAGTLADMLVAESGVEVGRLTYDQALGMLKEMAGLVNFSAPMSPRRTLSGRQSGDGVPVPSLKPSRISSGDIGSPSTPSLRSRLSASQNVLSPRQYTAPASKSRVSNAAPLLDEKWQASVPRLLLHPVQQIAEACQDSPKHKPLSGSSDTAPQEAVAATAEQDEAHDVQLQHQAADQGQQACGSTPSTTKLAHSSIVYAKSPPAARSAVEAVTPSCHDQVQSQCSTHPASELEAALDACFKLSLHADEHQMSTCSSNFPSGIQQCFQGDHQSTLAGSVQTSVPDLQPGAWSQHSAPTQAGKEAERGMLHAATHAMNAAGKTAHSEILHGLLQDESAVGKTAEAKINCPLDQTSHPVADVADAGVISASPSSSGNLPQTSTSSAAQSSNLAMPAGNTLCDSDGIEKNHVRRQSSMVGSAAPWRGPGTIDISSVAMPGYQQVSRVTPPQSISEQSGQGTPREPKEYRAVVTRNLDYDRAAVLQEHGDVLKRLLASLSTRKKLVKAVLHLLHVRRGLQQLTRIRPSTYPIGNDRLMAGLQQLSTKHGQDIGAWRFMAAGKWPATSPLPQLLRTLRVASSTVLGVFAAVLGGTVTDPWRSCEARTCPTTDRYGDTVQLDINELAFANITRAHFKTFNWTSDRFHGYARDCMPNSISTAVLPLIATPSYLGDRT</sequence>
<accession>A0AAW1QCK3</accession>
<evidence type="ECO:0000313" key="2">
    <source>
        <dbReference type="EMBL" id="KAK9818772.1"/>
    </source>
</evidence>
<feature type="region of interest" description="Disordered" evidence="1">
    <location>
        <begin position="275"/>
        <end position="306"/>
    </location>
</feature>
<gene>
    <name evidence="2" type="ORF">WJX74_003037</name>
</gene>
<feature type="region of interest" description="Disordered" evidence="1">
    <location>
        <begin position="579"/>
        <end position="603"/>
    </location>
</feature>